<feature type="compositionally biased region" description="Low complexity" evidence="8">
    <location>
        <begin position="631"/>
        <end position="649"/>
    </location>
</feature>
<dbReference type="EMBL" id="CP003504">
    <property type="protein sequence ID" value="AFM70290.1"/>
    <property type="molecule type" value="Genomic_DNA"/>
</dbReference>
<evidence type="ECO:0000256" key="2">
    <source>
        <dbReference type="ARBA" id="ARBA00022475"/>
    </source>
</evidence>
<dbReference type="Gene3D" id="3.40.50.1110">
    <property type="entry name" value="SGNH hydrolase"/>
    <property type="match status" value="1"/>
</dbReference>
<feature type="domain" description="Acyltransferase 3" evidence="10">
    <location>
        <begin position="15"/>
        <end position="332"/>
    </location>
</feature>
<evidence type="ECO:0000256" key="4">
    <source>
        <dbReference type="ARBA" id="ARBA00022692"/>
    </source>
</evidence>
<accession>I6S0W6</accession>
<feature type="transmembrane region" description="Helical" evidence="9">
    <location>
        <begin position="145"/>
        <end position="167"/>
    </location>
</feature>
<protein>
    <submittedName>
        <fullName evidence="11">Acyltransferase</fullName>
    </submittedName>
</protein>
<evidence type="ECO:0000256" key="8">
    <source>
        <dbReference type="SAM" id="MobiDB-lite"/>
    </source>
</evidence>
<feature type="transmembrane region" description="Helical" evidence="9">
    <location>
        <begin position="82"/>
        <end position="100"/>
    </location>
</feature>
<dbReference type="GO" id="GO:0005886">
    <property type="term" value="C:plasma membrane"/>
    <property type="evidence" value="ECO:0007669"/>
    <property type="project" value="UniProtKB-SubCell"/>
</dbReference>
<dbReference type="PANTHER" id="PTHR23028">
    <property type="entry name" value="ACETYLTRANSFERASE"/>
    <property type="match status" value="1"/>
</dbReference>
<evidence type="ECO:0000313" key="12">
    <source>
        <dbReference type="Proteomes" id="UP000002895"/>
    </source>
</evidence>
<keyword evidence="5 9" id="KW-1133">Transmembrane helix</keyword>
<reference evidence="11 12" key="1">
    <citation type="journal article" date="2012" name="J. Bacteriol.">
        <title>Genome sequence of Enterococcus hirae (Streptococcus faecalis) ATCC 9790, a model organism for the study of ion transport, bioenergetics, and copper homeostasis.</title>
        <authorList>
            <person name="Gaechter T."/>
            <person name="Wunderlin C."/>
            <person name="Schmidheini T."/>
            <person name="Solioz M."/>
        </authorList>
    </citation>
    <scope>NUCLEOTIDE SEQUENCE [LARGE SCALE GENOMIC DNA]</scope>
    <source>
        <strain evidence="12">ATCC 9790 / DSM 20160 / JCM 8729 / LMG 6399 / NBRC 3181 / NCIMB 6459 / NCDO 1258 / NCTC 12367 / WDCM 00089 / R</strain>
    </source>
</reference>
<keyword evidence="4 9" id="KW-0812">Transmembrane</keyword>
<sequence length="649" mass="73452">MNGKTKRLKNSRYITGFDGIRSLAVVGVILYHLLPTSLKGGYLGVPIFFVVSGYLITDLLRQEWEQNGKINIWQFYVRRMKRLYPGLVFLLITASAYITLFQRGLLNNLRGTVVSSLLYVNNWWQIKNGLSYFDRFANESPFTHIWSLAVEGQNYLVWPILFVLLMVFVRKKKWIVYTVLGGSLISAILMMILFTPGGDPTRVYYGTDTRLFSIWLGSALAFIWPSTRLKKNIPKQAKRVLNLAGLISLIALILFFFLLDDHYSFVYYGGMLLVSLFCVVLVAVTAHPGASVNKWLANPVFSWIGKRSYGIYLYQFPVMIFYEAKVANIADHVLLHTLIEISLILIISELSYRYIERPLARFDYGQTIQVVKGWFTKPIISKQKPWVIPGILMVLIALVGFVTAPKNSVTADQKKLQAQIAESKRLAEESQKNEDNNSNTVDQAVLDKYGLTAKQGKKAQKLELTAFGDSVMLDAATDLKELYPKVVVDGDVGRQLYASEPYIEELKKQNLLKDTVLIGLGTNGAFSESQFDSIMSALGDRKVYWVNVRVPTKRWQNDVNALLAQMAKKYDNLTLIDWYDYSNSHNDWFYDDQVHPNPEGMKHYIHLVSETLLGKDKTKKTVSSESTQNDTNTNSGSVASSANGNGSTE</sequence>
<dbReference type="GO" id="GO:0016747">
    <property type="term" value="F:acyltransferase activity, transferring groups other than amino-acyl groups"/>
    <property type="evidence" value="ECO:0007669"/>
    <property type="project" value="InterPro"/>
</dbReference>
<evidence type="ECO:0000256" key="1">
    <source>
        <dbReference type="ARBA" id="ARBA00004651"/>
    </source>
</evidence>
<dbReference type="RefSeq" id="WP_014834446.1">
    <property type="nucleotide sequence ID" value="NC_018081.1"/>
</dbReference>
<feature type="compositionally biased region" description="Polar residues" evidence="8">
    <location>
        <begin position="621"/>
        <end position="630"/>
    </location>
</feature>
<dbReference type="AlphaFoldDB" id="I6S0W6"/>
<dbReference type="PATRIC" id="fig|768486.3.peg.1294"/>
<evidence type="ECO:0000256" key="5">
    <source>
        <dbReference type="ARBA" id="ARBA00022989"/>
    </source>
</evidence>
<feature type="transmembrane region" description="Helical" evidence="9">
    <location>
        <begin position="265"/>
        <end position="288"/>
    </location>
</feature>
<dbReference type="eggNOG" id="COG1835">
    <property type="taxonomic scope" value="Bacteria"/>
</dbReference>
<dbReference type="GO" id="GO:0009103">
    <property type="term" value="P:lipopolysaccharide biosynthetic process"/>
    <property type="evidence" value="ECO:0007669"/>
    <property type="project" value="TreeGrafter"/>
</dbReference>
<dbReference type="InterPro" id="IPR036514">
    <property type="entry name" value="SGNH_hydro_sf"/>
</dbReference>
<keyword evidence="3" id="KW-0808">Transferase</keyword>
<evidence type="ECO:0000313" key="11">
    <source>
        <dbReference type="EMBL" id="AFM70290.1"/>
    </source>
</evidence>
<comment type="subcellular location">
    <subcellularLocation>
        <location evidence="1">Cell membrane</location>
        <topology evidence="1">Multi-pass membrane protein</topology>
    </subcellularLocation>
</comment>
<dbReference type="KEGG" id="ehr:EHR_06770"/>
<dbReference type="SUPFAM" id="SSF52266">
    <property type="entry name" value="SGNH hydrolase"/>
    <property type="match status" value="1"/>
</dbReference>
<feature type="transmembrane region" description="Helical" evidence="9">
    <location>
        <begin position="239"/>
        <end position="259"/>
    </location>
</feature>
<dbReference type="HOGENOM" id="CLU_005679_11_2_9"/>
<keyword evidence="2" id="KW-1003">Cell membrane</keyword>
<keyword evidence="7 11" id="KW-0012">Acyltransferase</keyword>
<evidence type="ECO:0000259" key="10">
    <source>
        <dbReference type="Pfam" id="PF01757"/>
    </source>
</evidence>
<evidence type="ECO:0000256" key="7">
    <source>
        <dbReference type="ARBA" id="ARBA00023315"/>
    </source>
</evidence>
<dbReference type="InterPro" id="IPR002656">
    <property type="entry name" value="Acyl_transf_3_dom"/>
</dbReference>
<gene>
    <name evidence="11" type="ordered locus">EHR_06770</name>
</gene>
<feature type="transmembrane region" description="Helical" evidence="9">
    <location>
        <begin position="12"/>
        <end position="34"/>
    </location>
</feature>
<evidence type="ECO:0000256" key="3">
    <source>
        <dbReference type="ARBA" id="ARBA00022679"/>
    </source>
</evidence>
<feature type="transmembrane region" description="Helical" evidence="9">
    <location>
        <begin position="40"/>
        <end position="61"/>
    </location>
</feature>
<dbReference type="PANTHER" id="PTHR23028:SF53">
    <property type="entry name" value="ACYL_TRANSF_3 DOMAIN-CONTAINING PROTEIN"/>
    <property type="match status" value="1"/>
</dbReference>
<evidence type="ECO:0000256" key="6">
    <source>
        <dbReference type="ARBA" id="ARBA00023136"/>
    </source>
</evidence>
<keyword evidence="12" id="KW-1185">Reference proteome</keyword>
<feature type="transmembrane region" description="Helical" evidence="9">
    <location>
        <begin position="209"/>
        <end position="227"/>
    </location>
</feature>
<feature type="transmembrane region" description="Helical" evidence="9">
    <location>
        <begin position="174"/>
        <end position="197"/>
    </location>
</feature>
<name>I6S0W6_ENTHA</name>
<dbReference type="InterPro" id="IPR050879">
    <property type="entry name" value="Acyltransferase_3"/>
</dbReference>
<keyword evidence="6 9" id="KW-0472">Membrane</keyword>
<dbReference type="Proteomes" id="UP000002895">
    <property type="component" value="Chromosome"/>
</dbReference>
<dbReference type="Pfam" id="PF01757">
    <property type="entry name" value="Acyl_transf_3"/>
    <property type="match status" value="1"/>
</dbReference>
<feature type="region of interest" description="Disordered" evidence="8">
    <location>
        <begin position="616"/>
        <end position="649"/>
    </location>
</feature>
<feature type="transmembrane region" description="Helical" evidence="9">
    <location>
        <begin position="386"/>
        <end position="404"/>
    </location>
</feature>
<dbReference type="CDD" id="cd01840">
    <property type="entry name" value="SGNH_hydrolase_yrhL_like"/>
    <property type="match status" value="1"/>
</dbReference>
<proteinExistence type="predicted"/>
<evidence type="ECO:0000256" key="9">
    <source>
        <dbReference type="SAM" id="Phobius"/>
    </source>
</evidence>
<organism evidence="11 12">
    <name type="scientific">Enterococcus hirae (strain ATCC 9790 / DSM 20160 / JCM 8729 / LMG 6399 / NBRC 3181 / NCIMB 6459 / NCDO 1258 / NCTC 12367 / WDCM 00089 / R)</name>
    <dbReference type="NCBI Taxonomy" id="768486"/>
    <lineage>
        <taxon>Bacteria</taxon>
        <taxon>Bacillati</taxon>
        <taxon>Bacillota</taxon>
        <taxon>Bacilli</taxon>
        <taxon>Lactobacillales</taxon>
        <taxon>Enterococcaceae</taxon>
        <taxon>Enterococcus</taxon>
    </lineage>
</organism>